<keyword evidence="2" id="KW-1185">Reference proteome</keyword>
<name>A0ACC0YPF9_9ROSI</name>
<gene>
    <name evidence="1" type="ORF">Pint_28110</name>
</gene>
<sequence>MQAAAMFKVMKNIPTIPENLSAEAKDFLRCCFRRNPAERPTASMLLEHRFLKNSQHTDVTSCSHSFTGMKLTDKPQSPREHCEGKIDQYPLYLSSQSLKKLSSESPLHHSFSSARMINDRLLKFPT</sequence>
<accession>A0ACC0YPF9</accession>
<evidence type="ECO:0000313" key="2">
    <source>
        <dbReference type="Proteomes" id="UP001163603"/>
    </source>
</evidence>
<proteinExistence type="predicted"/>
<evidence type="ECO:0000313" key="1">
    <source>
        <dbReference type="EMBL" id="KAJ0040048.1"/>
    </source>
</evidence>
<protein>
    <submittedName>
        <fullName evidence="1">Uncharacterized protein</fullName>
    </submittedName>
</protein>
<reference evidence="2" key="1">
    <citation type="journal article" date="2023" name="G3 (Bethesda)">
        <title>Genome assembly and association tests identify interacting loci associated with vigor, precocity, and sex in interspecific pistachio rootstocks.</title>
        <authorList>
            <person name="Palmer W."/>
            <person name="Jacygrad E."/>
            <person name="Sagayaradj S."/>
            <person name="Cavanaugh K."/>
            <person name="Han R."/>
            <person name="Bertier L."/>
            <person name="Beede B."/>
            <person name="Kafkas S."/>
            <person name="Golino D."/>
            <person name="Preece J."/>
            <person name="Michelmore R."/>
        </authorList>
    </citation>
    <scope>NUCLEOTIDE SEQUENCE [LARGE SCALE GENOMIC DNA]</scope>
</reference>
<dbReference type="Proteomes" id="UP001163603">
    <property type="component" value="Chromosome 5"/>
</dbReference>
<dbReference type="EMBL" id="CM047740">
    <property type="protein sequence ID" value="KAJ0040048.1"/>
    <property type="molecule type" value="Genomic_DNA"/>
</dbReference>
<organism evidence="1 2">
    <name type="scientific">Pistacia integerrima</name>
    <dbReference type="NCBI Taxonomy" id="434235"/>
    <lineage>
        <taxon>Eukaryota</taxon>
        <taxon>Viridiplantae</taxon>
        <taxon>Streptophyta</taxon>
        <taxon>Embryophyta</taxon>
        <taxon>Tracheophyta</taxon>
        <taxon>Spermatophyta</taxon>
        <taxon>Magnoliopsida</taxon>
        <taxon>eudicotyledons</taxon>
        <taxon>Gunneridae</taxon>
        <taxon>Pentapetalae</taxon>
        <taxon>rosids</taxon>
        <taxon>malvids</taxon>
        <taxon>Sapindales</taxon>
        <taxon>Anacardiaceae</taxon>
        <taxon>Pistacia</taxon>
    </lineage>
</organism>
<comment type="caution">
    <text evidence="1">The sequence shown here is derived from an EMBL/GenBank/DDBJ whole genome shotgun (WGS) entry which is preliminary data.</text>
</comment>